<dbReference type="SUPFAM" id="SSF52218">
    <property type="entry name" value="Flavoproteins"/>
    <property type="match status" value="1"/>
</dbReference>
<dbReference type="AlphaFoldDB" id="A0A9D0YRX2"/>
<comment type="caution">
    <text evidence="5">The sequence shown here is derived from an EMBL/GenBank/DDBJ whole genome shotgun (WGS) entry which is preliminary data.</text>
</comment>
<keyword evidence="3" id="KW-0411">Iron-sulfur</keyword>
<keyword evidence="1" id="KW-0479">Metal-binding</keyword>
<dbReference type="InterPro" id="IPR017896">
    <property type="entry name" value="4Fe4S_Fe-S-bd"/>
</dbReference>
<evidence type="ECO:0000256" key="3">
    <source>
        <dbReference type="ARBA" id="ARBA00023014"/>
    </source>
</evidence>
<name>A0A9D0YRX2_9FIRM</name>
<dbReference type="InterPro" id="IPR017900">
    <property type="entry name" value="4Fe4S_Fe_S_CS"/>
</dbReference>
<reference evidence="5" key="1">
    <citation type="submission" date="2020-10" db="EMBL/GenBank/DDBJ databases">
        <authorList>
            <person name="Gilroy R."/>
        </authorList>
    </citation>
    <scope>NUCLEOTIDE SEQUENCE</scope>
    <source>
        <strain evidence="5">ChiGjej2B2-12916</strain>
    </source>
</reference>
<keyword evidence="2" id="KW-0408">Iron</keyword>
<gene>
    <name evidence="5" type="ORF">IAD31_04540</name>
</gene>
<organism evidence="5 6">
    <name type="scientific">Candidatus Enterenecus faecium</name>
    <dbReference type="NCBI Taxonomy" id="2840780"/>
    <lineage>
        <taxon>Bacteria</taxon>
        <taxon>Bacillati</taxon>
        <taxon>Bacillota</taxon>
        <taxon>Clostridia</taxon>
        <taxon>Eubacteriales</taxon>
        <taxon>Candidatus Enterenecus</taxon>
    </lineage>
</organism>
<reference evidence="5" key="2">
    <citation type="journal article" date="2021" name="PeerJ">
        <title>Extensive microbial diversity within the chicken gut microbiome revealed by metagenomics and culture.</title>
        <authorList>
            <person name="Gilroy R."/>
            <person name="Ravi A."/>
            <person name="Getino M."/>
            <person name="Pursley I."/>
            <person name="Horton D.L."/>
            <person name="Alikhan N.F."/>
            <person name="Baker D."/>
            <person name="Gharbi K."/>
            <person name="Hall N."/>
            <person name="Watson M."/>
            <person name="Adriaenssens E.M."/>
            <person name="Foster-Nyarko E."/>
            <person name="Jarju S."/>
            <person name="Secka A."/>
            <person name="Antonio M."/>
            <person name="Oren A."/>
            <person name="Chaudhuri R.R."/>
            <person name="La Ragione R."/>
            <person name="Hildebrand F."/>
            <person name="Pallen M.J."/>
        </authorList>
    </citation>
    <scope>NUCLEOTIDE SEQUENCE</scope>
    <source>
        <strain evidence="5">ChiGjej2B2-12916</strain>
    </source>
</reference>
<feature type="domain" description="4Fe-4S ferredoxin-type" evidence="4">
    <location>
        <begin position="201"/>
        <end position="230"/>
    </location>
</feature>
<dbReference type="InterPro" id="IPR029039">
    <property type="entry name" value="Flavoprotein-like_sf"/>
</dbReference>
<protein>
    <submittedName>
        <fullName evidence="5">4Fe-4S binding protein</fullName>
    </submittedName>
</protein>
<accession>A0A9D0YRX2</accession>
<dbReference type="PROSITE" id="PS51379">
    <property type="entry name" value="4FE4S_FER_2"/>
    <property type="match status" value="2"/>
</dbReference>
<dbReference type="Proteomes" id="UP000886879">
    <property type="component" value="Unassembled WGS sequence"/>
</dbReference>
<dbReference type="Gene3D" id="3.40.50.360">
    <property type="match status" value="1"/>
</dbReference>
<dbReference type="Pfam" id="PF12838">
    <property type="entry name" value="Fer4_7"/>
    <property type="match status" value="1"/>
</dbReference>
<dbReference type="SUPFAM" id="SSF54862">
    <property type="entry name" value="4Fe-4S ferredoxins"/>
    <property type="match status" value="1"/>
</dbReference>
<evidence type="ECO:0000259" key="4">
    <source>
        <dbReference type="PROSITE" id="PS51379"/>
    </source>
</evidence>
<dbReference type="GO" id="GO:0046872">
    <property type="term" value="F:metal ion binding"/>
    <property type="evidence" value="ECO:0007669"/>
    <property type="project" value="UniProtKB-KW"/>
</dbReference>
<dbReference type="PANTHER" id="PTHR43122">
    <property type="entry name" value="FERREDOXIN SUBUNIT OF PYRUVATE:FLAVODOXIN OXIDOREDUCTASE-RELATED"/>
    <property type="match status" value="1"/>
</dbReference>
<evidence type="ECO:0000313" key="5">
    <source>
        <dbReference type="EMBL" id="HIQ60848.1"/>
    </source>
</evidence>
<feature type="domain" description="4Fe-4S ferredoxin-type" evidence="4">
    <location>
        <begin position="172"/>
        <end position="199"/>
    </location>
</feature>
<evidence type="ECO:0000256" key="2">
    <source>
        <dbReference type="ARBA" id="ARBA00023004"/>
    </source>
</evidence>
<evidence type="ECO:0000256" key="1">
    <source>
        <dbReference type="ARBA" id="ARBA00022723"/>
    </source>
</evidence>
<sequence length="253" mass="27095">MELYKITFSPTGGTQKAADLLVENWEAQSISVDLTDPNAHFSDYSLTAEDVAIIAVPSYAGRVPAPAVQRLTAMQGNGARAVLVCVYGNRAYEDTLVELEDAAVQAGFQVVAGVAAIAEHSIAHQYAAGRPDSQDKLQLQDFGQKIWDKLQAGDNTQPTLPGNRPYKKAGGVGMVPKPSKDCNRCGLCAQQCPVQAIDLADPSRTDKELCISCMRCVAVCPQGARKVNPVMLTAAQVALKKVCSDRKEGELFL</sequence>
<dbReference type="PANTHER" id="PTHR43122:SF1">
    <property type="entry name" value="IRON-SULFUR-BINDING PROTEIN"/>
    <property type="match status" value="1"/>
</dbReference>
<dbReference type="Gene3D" id="3.30.70.20">
    <property type="match status" value="1"/>
</dbReference>
<dbReference type="GO" id="GO:0051536">
    <property type="term" value="F:iron-sulfur cluster binding"/>
    <property type="evidence" value="ECO:0007669"/>
    <property type="project" value="UniProtKB-KW"/>
</dbReference>
<dbReference type="EMBL" id="DVFO01000045">
    <property type="protein sequence ID" value="HIQ60848.1"/>
    <property type="molecule type" value="Genomic_DNA"/>
</dbReference>
<proteinExistence type="predicted"/>
<dbReference type="PROSITE" id="PS00198">
    <property type="entry name" value="4FE4S_FER_1"/>
    <property type="match status" value="1"/>
</dbReference>
<evidence type="ECO:0000313" key="6">
    <source>
        <dbReference type="Proteomes" id="UP000886879"/>
    </source>
</evidence>